<organism evidence="1 2">
    <name type="scientific">Flavobacterium piscisymbiosum</name>
    <dbReference type="NCBI Taxonomy" id="2893753"/>
    <lineage>
        <taxon>Bacteria</taxon>
        <taxon>Pseudomonadati</taxon>
        <taxon>Bacteroidota</taxon>
        <taxon>Flavobacteriia</taxon>
        <taxon>Flavobacteriales</taxon>
        <taxon>Flavobacteriaceae</taxon>
        <taxon>Flavobacterium</taxon>
    </lineage>
</organism>
<proteinExistence type="predicted"/>
<dbReference type="RefSeq" id="WP_230040543.1">
    <property type="nucleotide sequence ID" value="NZ_JAJJMM010000001.1"/>
</dbReference>
<gene>
    <name evidence="1" type="ORF">LNP81_26335</name>
</gene>
<sequence>MTITKFIGFMFLILISFNGISQTKENTPIKFDKKSKEYKVTINKEVLEKYSFNLDYPAVTLSLRQNAFIYSLNSRPYEKAENFNQESKNADLWIEPKDPEINSFPEETSQLKLVNQKWDFNYLENIKDFTFNEYSIQRKNIKTGIIFLIKTTEGKIFKVRIDSFNIDKEEISLTYKLLE</sequence>
<accession>A0ABS8MNK6</accession>
<comment type="caution">
    <text evidence="1">The sequence shown here is derived from an EMBL/GenBank/DDBJ whole genome shotgun (WGS) entry which is preliminary data.</text>
</comment>
<dbReference type="Proteomes" id="UP001430679">
    <property type="component" value="Unassembled WGS sequence"/>
</dbReference>
<name>A0ABS8MNK6_9FLAO</name>
<evidence type="ECO:0000313" key="1">
    <source>
        <dbReference type="EMBL" id="MCC9066526.1"/>
    </source>
</evidence>
<keyword evidence="2" id="KW-1185">Reference proteome</keyword>
<evidence type="ECO:0000313" key="2">
    <source>
        <dbReference type="Proteomes" id="UP001430679"/>
    </source>
</evidence>
<protein>
    <submittedName>
        <fullName evidence="1">Uncharacterized protein</fullName>
    </submittedName>
</protein>
<dbReference type="EMBL" id="JAJJMM010000001">
    <property type="protein sequence ID" value="MCC9066526.1"/>
    <property type="molecule type" value="Genomic_DNA"/>
</dbReference>
<reference evidence="1" key="1">
    <citation type="submission" date="2021-11" db="EMBL/GenBank/DDBJ databases">
        <title>Description of novel Flavobacterium species.</title>
        <authorList>
            <person name="Saticioglu I.B."/>
            <person name="Ay H."/>
            <person name="Altun S."/>
            <person name="Duman M."/>
        </authorList>
    </citation>
    <scope>NUCLEOTIDE SEQUENCE</scope>
    <source>
        <strain evidence="1">F-30</strain>
    </source>
</reference>